<comment type="caution">
    <text evidence="7">The sequence shown here is derived from an EMBL/GenBank/DDBJ whole genome shotgun (WGS) entry which is preliminary data.</text>
</comment>
<dbReference type="eggNOG" id="COG4974">
    <property type="taxonomic scope" value="Bacteria"/>
</dbReference>
<dbReference type="RefSeq" id="WP_003943780.1">
    <property type="nucleotide sequence ID" value="NZ_BACI01000070.1"/>
</dbReference>
<accession>F9VX57</accession>
<organism evidence="7 8">
    <name type="scientific">Gordonia alkanivorans NBRC 16433</name>
    <dbReference type="NCBI Taxonomy" id="1027371"/>
    <lineage>
        <taxon>Bacteria</taxon>
        <taxon>Bacillati</taxon>
        <taxon>Actinomycetota</taxon>
        <taxon>Actinomycetes</taxon>
        <taxon>Mycobacteriales</taxon>
        <taxon>Gordoniaceae</taxon>
        <taxon>Gordonia</taxon>
    </lineage>
</organism>
<dbReference type="STRING" id="1027371.GOALK_070_00020"/>
<dbReference type="PANTHER" id="PTHR30349:SF41">
    <property type="entry name" value="INTEGRASE_RECOMBINASE PROTEIN MJ0367-RELATED"/>
    <property type="match status" value="1"/>
</dbReference>
<gene>
    <name evidence="7" type="ORF">GOALK_070_00020</name>
</gene>
<proteinExistence type="inferred from homology"/>
<dbReference type="SUPFAM" id="SSF56349">
    <property type="entry name" value="DNA breaking-rejoining enzymes"/>
    <property type="match status" value="1"/>
</dbReference>
<dbReference type="Proteomes" id="UP000003558">
    <property type="component" value="Unassembled WGS sequence"/>
</dbReference>
<keyword evidence="3" id="KW-0233">DNA recombination</keyword>
<evidence type="ECO:0000256" key="4">
    <source>
        <dbReference type="PROSITE-ProRule" id="PRU01248"/>
    </source>
</evidence>
<dbReference type="InterPro" id="IPR011010">
    <property type="entry name" value="DNA_brk_join_enz"/>
</dbReference>
<dbReference type="Gene3D" id="1.10.150.130">
    <property type="match status" value="1"/>
</dbReference>
<dbReference type="InterPro" id="IPR002104">
    <property type="entry name" value="Integrase_catalytic"/>
</dbReference>
<dbReference type="InterPro" id="IPR050090">
    <property type="entry name" value="Tyrosine_recombinase_XerCD"/>
</dbReference>
<dbReference type="Pfam" id="PF00589">
    <property type="entry name" value="Phage_integrase"/>
    <property type="match status" value="1"/>
</dbReference>
<dbReference type="PROSITE" id="PS51898">
    <property type="entry name" value="TYR_RECOMBINASE"/>
    <property type="match status" value="1"/>
</dbReference>
<evidence type="ECO:0000259" key="6">
    <source>
        <dbReference type="PROSITE" id="PS51900"/>
    </source>
</evidence>
<keyword evidence="2 4" id="KW-0238">DNA-binding</keyword>
<sequence>MNAFVPALVRPPGEIPRLGEPLLDEYLRFVAARARTNTLLAQTFDLKVFFTIIGKEPTQVSTSDVLAFIQAQRLPRKENVVRLSDGESGLATSTIKRRLASISGLFSYLHERGLVEKNPVPRGLSTRSGRSHVRGTPLIRAPRRLPRVLSPDEVNALLAALRCERDRAMVLLMLFGGLRRCEVLGLRMPDVRPGERRVFVAAGKGGHQRIVPVAPTFFESLGRYLDAERPIDSATDHVFVVLKRPRRGNPLSAAGLDEILSGARVRGGLPHATCHELRHTCFTRLRESGMALEAIQAQAGHASIESTRIYLHLANDWLIGEYSKAMDILDGIAGDIPGDAK</sequence>
<dbReference type="InterPro" id="IPR013762">
    <property type="entry name" value="Integrase-like_cat_sf"/>
</dbReference>
<evidence type="ECO:0000313" key="8">
    <source>
        <dbReference type="Proteomes" id="UP000003558"/>
    </source>
</evidence>
<dbReference type="GO" id="GO:0015074">
    <property type="term" value="P:DNA integration"/>
    <property type="evidence" value="ECO:0007669"/>
    <property type="project" value="InterPro"/>
</dbReference>
<dbReference type="EMBL" id="BACI01000070">
    <property type="protein sequence ID" value="GAA13196.1"/>
    <property type="molecule type" value="Genomic_DNA"/>
</dbReference>
<dbReference type="GeneID" id="93806698"/>
<evidence type="ECO:0000256" key="1">
    <source>
        <dbReference type="ARBA" id="ARBA00008857"/>
    </source>
</evidence>
<dbReference type="PROSITE" id="PS51900">
    <property type="entry name" value="CB"/>
    <property type="match status" value="1"/>
</dbReference>
<feature type="domain" description="Tyr recombinase" evidence="5">
    <location>
        <begin position="144"/>
        <end position="323"/>
    </location>
</feature>
<dbReference type="AlphaFoldDB" id="F9VX57"/>
<dbReference type="PANTHER" id="PTHR30349">
    <property type="entry name" value="PHAGE INTEGRASE-RELATED"/>
    <property type="match status" value="1"/>
</dbReference>
<dbReference type="InterPro" id="IPR010998">
    <property type="entry name" value="Integrase_recombinase_N"/>
</dbReference>
<protein>
    <submittedName>
        <fullName evidence="7">Putative transposase</fullName>
    </submittedName>
</protein>
<evidence type="ECO:0000256" key="3">
    <source>
        <dbReference type="ARBA" id="ARBA00023172"/>
    </source>
</evidence>
<feature type="domain" description="Core-binding (CB)" evidence="6">
    <location>
        <begin position="17"/>
        <end position="110"/>
    </location>
</feature>
<dbReference type="GO" id="GO:0006310">
    <property type="term" value="P:DNA recombination"/>
    <property type="evidence" value="ECO:0007669"/>
    <property type="project" value="UniProtKB-KW"/>
</dbReference>
<evidence type="ECO:0000256" key="2">
    <source>
        <dbReference type="ARBA" id="ARBA00023125"/>
    </source>
</evidence>
<evidence type="ECO:0000313" key="7">
    <source>
        <dbReference type="EMBL" id="GAA13196.1"/>
    </source>
</evidence>
<dbReference type="Gene3D" id="1.10.443.10">
    <property type="entry name" value="Intergrase catalytic core"/>
    <property type="match status" value="1"/>
</dbReference>
<dbReference type="InterPro" id="IPR044068">
    <property type="entry name" value="CB"/>
</dbReference>
<evidence type="ECO:0000259" key="5">
    <source>
        <dbReference type="PROSITE" id="PS51898"/>
    </source>
</evidence>
<dbReference type="GO" id="GO:0003677">
    <property type="term" value="F:DNA binding"/>
    <property type="evidence" value="ECO:0007669"/>
    <property type="project" value="UniProtKB-UniRule"/>
</dbReference>
<reference evidence="7 8" key="1">
    <citation type="submission" date="2011-05" db="EMBL/GenBank/DDBJ databases">
        <title>Whole genome shotgun sequence of Gordonia alkanivorans NBRC 16433.</title>
        <authorList>
            <person name="Hosoyama A."/>
            <person name="Nakamura S."/>
            <person name="Takarada H."/>
            <person name="Tsuchikane K."/>
            <person name="Yamazaki S."/>
            <person name="Fujita N."/>
        </authorList>
    </citation>
    <scope>NUCLEOTIDE SEQUENCE [LARGE SCALE GENOMIC DNA]</scope>
    <source>
        <strain evidence="7 8">NBRC 16433</strain>
    </source>
</reference>
<name>F9VX57_9ACTN</name>
<comment type="similarity">
    <text evidence="1">Belongs to the 'phage' integrase family.</text>
</comment>